<reference evidence="3" key="1">
    <citation type="journal article" date="2024" name="BMC Genomics">
        <title>Functional annotation of a divergent genome using sequence and structure-based similarity.</title>
        <authorList>
            <person name="Svedberg D."/>
            <person name="Winiger R.R."/>
            <person name="Berg A."/>
            <person name="Sharma H."/>
            <person name="Tellgren-Roth C."/>
            <person name="Debrunner-Vossbrinck B.A."/>
            <person name="Vossbrinck C.R."/>
            <person name="Barandun J."/>
        </authorList>
    </citation>
    <scope>NUCLEOTIDE SEQUENCE</scope>
    <source>
        <strain evidence="3">Illinois isolate</strain>
    </source>
</reference>
<dbReference type="GO" id="GO:0008168">
    <property type="term" value="F:methyltransferase activity"/>
    <property type="evidence" value="ECO:0007669"/>
    <property type="project" value="UniProtKB-KW"/>
</dbReference>
<organism evidence="3 4">
    <name type="scientific">Vairimorpha necatrix</name>
    <dbReference type="NCBI Taxonomy" id="6039"/>
    <lineage>
        <taxon>Eukaryota</taxon>
        <taxon>Fungi</taxon>
        <taxon>Fungi incertae sedis</taxon>
        <taxon>Microsporidia</taxon>
        <taxon>Nosematidae</taxon>
        <taxon>Vairimorpha</taxon>
    </lineage>
</organism>
<dbReference type="RefSeq" id="XP_065328817.1">
    <property type="nucleotide sequence ID" value="XM_065472745.1"/>
</dbReference>
<keyword evidence="3" id="KW-0808">Transferase</keyword>
<evidence type="ECO:0000313" key="3">
    <source>
        <dbReference type="EMBL" id="WUR02672.1"/>
    </source>
</evidence>
<gene>
    <name evidence="3" type="ORF">VNE69_02193</name>
</gene>
<dbReference type="Proteomes" id="UP001334084">
    <property type="component" value="Chromosome 2"/>
</dbReference>
<dbReference type="EMBL" id="CP142727">
    <property type="protein sequence ID" value="WUR02672.1"/>
    <property type="molecule type" value="Genomic_DNA"/>
</dbReference>
<keyword evidence="3" id="KW-0489">Methyltransferase</keyword>
<dbReference type="KEGG" id="vnx:VNE69_02193"/>
<keyword evidence="4" id="KW-1185">Reference proteome</keyword>
<evidence type="ECO:0000256" key="2">
    <source>
        <dbReference type="SAM" id="SignalP"/>
    </source>
</evidence>
<keyword evidence="2" id="KW-0732">Signal</keyword>
<proteinExistence type="predicted"/>
<name>A0AAX4J9U9_9MICR</name>
<sequence length="350" mass="40571">MKTIKFLLINLICIKGAYNLENYEDIPYVDMDRRLENYMATNSSKNILKNNLGTNCIPQQACVSPTQVMKPITQPVVQPAVQPTYAPQPIQTQPTYAPQPIQTQPVVQPSFAPQQTNCLTPQSCNVPIRQNEKYTCNPQKINPPTQSCRPENWQVSRQDMCQNERSILNNQRNTCQNTNYNDYYNDSNYDSDYYDYDDDRRGNINNNINNILKDAVLIVRPGSELHRNLQKALRSSTTVKVVRSNKRSRLTSSDEEENTQNIFQDSKIPKKKRRDVENRLMAGLKEIETIRKELEEEKKKTNLKGNEETKEDKIKNDSSKDDSKKKKTKLKETTLKDNDEDIKEEEDIIE</sequence>
<evidence type="ECO:0000256" key="1">
    <source>
        <dbReference type="SAM" id="MobiDB-lite"/>
    </source>
</evidence>
<feature type="compositionally biased region" description="Basic and acidic residues" evidence="1">
    <location>
        <begin position="294"/>
        <end position="337"/>
    </location>
</feature>
<dbReference type="GO" id="GO:0032259">
    <property type="term" value="P:methylation"/>
    <property type="evidence" value="ECO:0007669"/>
    <property type="project" value="UniProtKB-KW"/>
</dbReference>
<feature type="signal peptide" evidence="2">
    <location>
        <begin position="1"/>
        <end position="19"/>
    </location>
</feature>
<protein>
    <submittedName>
        <fullName evidence="3">Methyltransferase</fullName>
    </submittedName>
</protein>
<feature type="chain" id="PRO_5043410724" evidence="2">
    <location>
        <begin position="20"/>
        <end position="350"/>
    </location>
</feature>
<feature type="compositionally biased region" description="Acidic residues" evidence="1">
    <location>
        <begin position="338"/>
        <end position="350"/>
    </location>
</feature>
<accession>A0AAX4J9U9</accession>
<feature type="region of interest" description="Disordered" evidence="1">
    <location>
        <begin position="294"/>
        <end position="350"/>
    </location>
</feature>
<evidence type="ECO:0000313" key="4">
    <source>
        <dbReference type="Proteomes" id="UP001334084"/>
    </source>
</evidence>
<feature type="region of interest" description="Disordered" evidence="1">
    <location>
        <begin position="237"/>
        <end position="271"/>
    </location>
</feature>
<dbReference type="AlphaFoldDB" id="A0AAX4J9U9"/>
<dbReference type="GeneID" id="90540483"/>